<evidence type="ECO:0000256" key="1">
    <source>
        <dbReference type="SAM" id="Coils"/>
    </source>
</evidence>
<organism evidence="3 4">
    <name type="scientific">Euplotes crassus</name>
    <dbReference type="NCBI Taxonomy" id="5936"/>
    <lineage>
        <taxon>Eukaryota</taxon>
        <taxon>Sar</taxon>
        <taxon>Alveolata</taxon>
        <taxon>Ciliophora</taxon>
        <taxon>Intramacronucleata</taxon>
        <taxon>Spirotrichea</taxon>
        <taxon>Hypotrichia</taxon>
        <taxon>Euplotida</taxon>
        <taxon>Euplotidae</taxon>
        <taxon>Moneuplotes</taxon>
    </lineage>
</organism>
<name>A0AAD1X685_EUPCR</name>
<keyword evidence="4" id="KW-1185">Reference proteome</keyword>
<feature type="compositionally biased region" description="Polar residues" evidence="2">
    <location>
        <begin position="430"/>
        <end position="458"/>
    </location>
</feature>
<accession>A0AAD1X685</accession>
<comment type="caution">
    <text evidence="3">The sequence shown here is derived from an EMBL/GenBank/DDBJ whole genome shotgun (WGS) entry which is preliminary data.</text>
</comment>
<dbReference type="EMBL" id="CAMPGE010005806">
    <property type="protein sequence ID" value="CAI2364648.1"/>
    <property type="molecule type" value="Genomic_DNA"/>
</dbReference>
<feature type="compositionally biased region" description="Basic and acidic residues" evidence="2">
    <location>
        <begin position="487"/>
        <end position="506"/>
    </location>
</feature>
<protein>
    <submittedName>
        <fullName evidence="3">Uncharacterized protein</fullName>
    </submittedName>
</protein>
<evidence type="ECO:0000313" key="4">
    <source>
        <dbReference type="Proteomes" id="UP001295684"/>
    </source>
</evidence>
<reference evidence="3" key="1">
    <citation type="submission" date="2023-07" db="EMBL/GenBank/DDBJ databases">
        <authorList>
            <consortium name="AG Swart"/>
            <person name="Singh M."/>
            <person name="Singh A."/>
            <person name="Seah K."/>
            <person name="Emmerich C."/>
        </authorList>
    </citation>
    <scope>NUCLEOTIDE SEQUENCE</scope>
    <source>
        <strain evidence="3">DP1</strain>
    </source>
</reference>
<dbReference type="AlphaFoldDB" id="A0AAD1X685"/>
<feature type="region of interest" description="Disordered" evidence="2">
    <location>
        <begin position="417"/>
        <end position="525"/>
    </location>
</feature>
<proteinExistence type="predicted"/>
<feature type="coiled-coil region" evidence="1">
    <location>
        <begin position="238"/>
        <end position="322"/>
    </location>
</feature>
<dbReference type="Proteomes" id="UP001295684">
    <property type="component" value="Unassembled WGS sequence"/>
</dbReference>
<sequence length="525" mass="62621">MQSLALFESRRDKALRHILQKEAEIEQKKRQIEEKELEENLILAQKALEEKKLSNKATNKKIKSMLQKQEEEKFMIKTNKNEYKVEFLNHILDQEETRRIQDAKRKELDEKFSKKNEKYMKKLDKYKKKVSKTHRLKETKLQKKLEDINQRVERLKERNHSRTETSNEERLRQNKLKIEQQNKEKCEKLLQKLQKEEQNYEKMKHDLILATTEKPFGHKKDETDPKERIKLQRERLYLQQKEDQLIKLHRNEEILKQRQKARQEATEQLKIANEEKNKRKEMVKQRYLKKLEQKRVQFSRKLKREQKKAEEYEIQKRNLMENKYTNQMIDQMKIHYYKEMYYTMKINNKTGTKEFDKMTKNLVSIPKEDLETGGSVSKDRVQKRINSAFGFALNQFSNAKNIKPIRNKSLLALTQSMNSGKKTQKRTKGRSSASQGYLPTDIYSKNMTNSSKDGNKSGSAKKLKPVEEINQAKNIFITSNEDDEGVEITREAHNSFDKPESDKKEAISQNEEEPIQESSKDASKV</sequence>
<feature type="coiled-coil region" evidence="1">
    <location>
        <begin position="11"/>
        <end position="54"/>
    </location>
</feature>
<evidence type="ECO:0000313" key="3">
    <source>
        <dbReference type="EMBL" id="CAI2364648.1"/>
    </source>
</evidence>
<keyword evidence="1" id="KW-0175">Coiled coil</keyword>
<gene>
    <name evidence="3" type="ORF">ECRASSUSDP1_LOCUS5993</name>
</gene>
<feature type="region of interest" description="Disordered" evidence="2">
    <location>
        <begin position="150"/>
        <end position="171"/>
    </location>
</feature>
<evidence type="ECO:0000256" key="2">
    <source>
        <dbReference type="SAM" id="MobiDB-lite"/>
    </source>
</evidence>